<accession>A0A2K8P4L9</accession>
<name>A0A2K8P4L9_9MOLU</name>
<reference evidence="1 2" key="1">
    <citation type="submission" date="2017-11" db="EMBL/GenBank/DDBJ databases">
        <title>Genome sequence of Mesoplasma coleopterae BARC 779 (ATCC 49583).</title>
        <authorList>
            <person name="Lo W.-S."/>
            <person name="Kuo C.-H."/>
        </authorList>
    </citation>
    <scope>NUCLEOTIDE SEQUENCE [LARGE SCALE GENOMIC DNA]</scope>
    <source>
        <strain evidence="1 2">BARC 779</strain>
    </source>
</reference>
<protein>
    <submittedName>
        <fullName evidence="1">Uncharacterized protein</fullName>
    </submittedName>
</protein>
<dbReference type="OrthoDB" id="388595at2"/>
<dbReference type="Proteomes" id="UP000232221">
    <property type="component" value="Chromosome"/>
</dbReference>
<dbReference type="RefSeq" id="WP_100671319.1">
    <property type="nucleotide sequence ID" value="NZ_CP022510.1"/>
</dbReference>
<dbReference type="KEGG" id="mcol:MCOLE_v1c05790"/>
<evidence type="ECO:0000313" key="1">
    <source>
        <dbReference type="EMBL" id="ATZ21090.1"/>
    </source>
</evidence>
<keyword evidence="2" id="KW-1185">Reference proteome</keyword>
<organism evidence="1 2">
    <name type="scientific">Mesoplasma coleopterae</name>
    <dbReference type="NCBI Taxonomy" id="324078"/>
    <lineage>
        <taxon>Bacteria</taxon>
        <taxon>Bacillati</taxon>
        <taxon>Mycoplasmatota</taxon>
        <taxon>Mollicutes</taxon>
        <taxon>Entomoplasmatales</taxon>
        <taxon>Entomoplasmataceae</taxon>
        <taxon>Mesoplasma</taxon>
    </lineage>
</organism>
<dbReference type="AlphaFoldDB" id="A0A2K8P4L9"/>
<dbReference type="EMBL" id="CP024968">
    <property type="protein sequence ID" value="ATZ21090.1"/>
    <property type="molecule type" value="Genomic_DNA"/>
</dbReference>
<sequence length="283" mass="33862">MNELKLNEHCEKIKQLIKIVKNKRIKQSEADDILFFIGNMIDEVILKDSTISHRLNINLIKNNRILEIDIKPNKIIPSTKDTHEFLYLLKTLLSLMTIKNYFFNFYIYSEIKMIVNYYINKSTKNKYYDSVNERFAVNELEFHDQLVIYKYLYSIFDKLMFINVFLVNKYNLKTIDIKSNYIFTKDFDSVSMPLFKTTVRKLAFAEYLKTLNKSVSFHYIRKLRNNLEHSFTDPKSKYNIALETELLFILVSRTLIQMHRDLKNDDELIKLIKLNQVNKVKSS</sequence>
<evidence type="ECO:0000313" key="2">
    <source>
        <dbReference type="Proteomes" id="UP000232221"/>
    </source>
</evidence>
<proteinExistence type="predicted"/>
<gene>
    <name evidence="1" type="ORF">MCOLE_v1c05790</name>
</gene>